<proteinExistence type="predicted"/>
<evidence type="ECO:0000259" key="8">
    <source>
        <dbReference type="PROSITE" id="PS50954"/>
    </source>
</evidence>
<dbReference type="Pfam" id="PF03020">
    <property type="entry name" value="LEM"/>
    <property type="match status" value="1"/>
</dbReference>
<evidence type="ECO:0000256" key="3">
    <source>
        <dbReference type="ARBA" id="ARBA00022989"/>
    </source>
</evidence>
<evidence type="ECO:0000256" key="2">
    <source>
        <dbReference type="ARBA" id="ARBA00022692"/>
    </source>
</evidence>
<dbReference type="Gene3D" id="3.30.70.330">
    <property type="match status" value="1"/>
</dbReference>
<organism evidence="9 10">
    <name type="scientific">Ditylenchus dipsaci</name>
    <dbReference type="NCBI Taxonomy" id="166011"/>
    <lineage>
        <taxon>Eukaryota</taxon>
        <taxon>Metazoa</taxon>
        <taxon>Ecdysozoa</taxon>
        <taxon>Nematoda</taxon>
        <taxon>Chromadorea</taxon>
        <taxon>Rhabditida</taxon>
        <taxon>Tylenchina</taxon>
        <taxon>Tylenchomorpha</taxon>
        <taxon>Sphaerularioidea</taxon>
        <taxon>Anguinidae</taxon>
        <taxon>Anguininae</taxon>
        <taxon>Ditylenchus</taxon>
    </lineage>
</organism>
<keyword evidence="2 7" id="KW-0812">Transmembrane</keyword>
<dbReference type="SMART" id="SM00540">
    <property type="entry name" value="LEM"/>
    <property type="match status" value="1"/>
</dbReference>
<evidence type="ECO:0000256" key="4">
    <source>
        <dbReference type="ARBA" id="ARBA00023136"/>
    </source>
</evidence>
<dbReference type="GO" id="GO:0031490">
    <property type="term" value="F:chromatin DNA binding"/>
    <property type="evidence" value="ECO:0007669"/>
    <property type="project" value="TreeGrafter"/>
</dbReference>
<evidence type="ECO:0000313" key="9">
    <source>
        <dbReference type="Proteomes" id="UP000887574"/>
    </source>
</evidence>
<dbReference type="PANTHER" id="PTHR13428">
    <property type="entry name" value="INNER NUCLEAR MEMBRANE PROTEIN MAN1 LEM DOMAIN CONTAINING PROTEIN"/>
    <property type="match status" value="1"/>
</dbReference>
<dbReference type="FunFam" id="1.10.720.40:FF:000001">
    <property type="entry name" value="LEM domain containing 2, isoform CRA_a"/>
    <property type="match status" value="1"/>
</dbReference>
<feature type="compositionally biased region" description="Polar residues" evidence="6">
    <location>
        <begin position="103"/>
        <end position="124"/>
    </location>
</feature>
<name>A0A915DSX5_9BILA</name>
<keyword evidence="5" id="KW-0539">Nucleus</keyword>
<keyword evidence="4 7" id="KW-0472">Membrane</keyword>
<dbReference type="GO" id="GO:0005637">
    <property type="term" value="C:nuclear inner membrane"/>
    <property type="evidence" value="ECO:0007669"/>
    <property type="project" value="UniProtKB-SubCell"/>
</dbReference>
<feature type="transmembrane region" description="Helical" evidence="7">
    <location>
        <begin position="314"/>
        <end position="333"/>
    </location>
</feature>
<accession>A0A915DSX5</accession>
<evidence type="ECO:0000256" key="1">
    <source>
        <dbReference type="ARBA" id="ARBA00004473"/>
    </source>
</evidence>
<dbReference type="PROSITE" id="PS50954">
    <property type="entry name" value="LEM"/>
    <property type="match status" value="1"/>
</dbReference>
<dbReference type="PANTHER" id="PTHR13428:SF12">
    <property type="entry name" value="INNER NUCLEAR MEMBRANE PROTEIN MAN1"/>
    <property type="match status" value="1"/>
</dbReference>
<feature type="region of interest" description="Disordered" evidence="6">
    <location>
        <begin position="188"/>
        <end position="234"/>
    </location>
</feature>
<evidence type="ECO:0000256" key="5">
    <source>
        <dbReference type="ARBA" id="ARBA00023242"/>
    </source>
</evidence>
<reference evidence="10" key="1">
    <citation type="submission" date="2022-11" db="UniProtKB">
        <authorList>
            <consortium name="WormBaseParasite"/>
        </authorList>
    </citation>
    <scope>IDENTIFICATION</scope>
</reference>
<dbReference type="Proteomes" id="UP000887574">
    <property type="component" value="Unplaced"/>
</dbReference>
<protein>
    <submittedName>
        <fullName evidence="10">LEM domain-containing protein</fullName>
    </submittedName>
</protein>
<feature type="region of interest" description="Disordered" evidence="6">
    <location>
        <begin position="40"/>
        <end position="174"/>
    </location>
</feature>
<dbReference type="GO" id="GO:0030514">
    <property type="term" value="P:negative regulation of BMP signaling pathway"/>
    <property type="evidence" value="ECO:0007669"/>
    <property type="project" value="TreeGrafter"/>
</dbReference>
<evidence type="ECO:0000256" key="7">
    <source>
        <dbReference type="SAM" id="Phobius"/>
    </source>
</evidence>
<dbReference type="InterPro" id="IPR011015">
    <property type="entry name" value="LEM/LEM-like_dom_sf"/>
</dbReference>
<dbReference type="WBParaSite" id="jg23187.2">
    <property type="protein sequence ID" value="jg23187.2"/>
    <property type="gene ID" value="jg23187"/>
</dbReference>
<dbReference type="InterPro" id="IPR012677">
    <property type="entry name" value="Nucleotide-bd_a/b_plait_sf"/>
</dbReference>
<keyword evidence="3 7" id="KW-1133">Transmembrane helix</keyword>
<dbReference type="Gene3D" id="1.10.720.40">
    <property type="match status" value="1"/>
</dbReference>
<dbReference type="Gene3D" id="1.10.10.1180">
    <property type="entry name" value="MAN1, winged-helix domain"/>
    <property type="match status" value="1"/>
</dbReference>
<dbReference type="GO" id="GO:0006998">
    <property type="term" value="P:nuclear envelope organization"/>
    <property type="evidence" value="ECO:0007669"/>
    <property type="project" value="TreeGrafter"/>
</dbReference>
<keyword evidence="9" id="KW-1185">Reference proteome</keyword>
<feature type="compositionally biased region" description="Low complexity" evidence="6">
    <location>
        <begin position="83"/>
        <end position="93"/>
    </location>
</feature>
<feature type="transmembrane region" description="Helical" evidence="7">
    <location>
        <begin position="353"/>
        <end position="379"/>
    </location>
</feature>
<comment type="subcellular location">
    <subcellularLocation>
        <location evidence="1">Nucleus inner membrane</location>
        <topology evidence="1">Multi-pass membrane protein</topology>
    </subcellularLocation>
</comment>
<dbReference type="InterPro" id="IPR041885">
    <property type="entry name" value="MAN1_winged_helix_dom"/>
</dbReference>
<dbReference type="InterPro" id="IPR003887">
    <property type="entry name" value="LEM_dom"/>
</dbReference>
<sequence>MKPVTELQDAELRSELASFGCKIGPIAGTTRGFYEKKLENFRSGGGSSVKQSKGSVKRTPSKTNAPPVLAPTPLSAKKKSKRSLSQSSVSTESSDNELDLTIGDSSSPTARGSRSATSVVNASKNKAEGQVYPGLSSHSPPRPIAKRTPTPPRSSVAKRTPLRESGENSLSMRGNIFLSRDYSKSNFFGTPDQDYDEDDHMESSRIISPSSRFDPFRRSSGVSKQPLHVNDDDSPLDKVKNFGAKAWGFFSRPVDSSTPCNDVEYKTIPKSLYDTHTSKYSRYTQGSSSKYSPNKLSGAEALKKTTGSFDVSGVILYILVGFFALLVGAYYLSANPKSIEHGFSVVQATILGVFNFLYTFAILPVLMAAVVGGAVFLAWQFMKQREISKKEHGRKKVELIDRVTDSIRDAQNEGVAEPHLRDMIMPPTKRSQDDWKLWAEVVSFINNEDSRVPVAEGSPSSNVPVTALSRCIKLRGLDFSDRLNEKIELRRDLRNKLGDIDPVHMEFMNGQESVVYMMFKNLQDAKKAFVAFHSNWFNGCLLTSKYVPDNRYIERFPEAQRHLK</sequence>
<dbReference type="CDD" id="cd12934">
    <property type="entry name" value="LEM"/>
    <property type="match status" value="1"/>
</dbReference>
<evidence type="ECO:0000313" key="10">
    <source>
        <dbReference type="WBParaSite" id="jg23187.2"/>
    </source>
</evidence>
<evidence type="ECO:0000256" key="6">
    <source>
        <dbReference type="SAM" id="MobiDB-lite"/>
    </source>
</evidence>
<dbReference type="SUPFAM" id="SSF63451">
    <property type="entry name" value="LEM domain"/>
    <property type="match status" value="1"/>
</dbReference>
<dbReference type="InterPro" id="IPR052277">
    <property type="entry name" value="INM_ESCRT-Associated"/>
</dbReference>
<feature type="domain" description="LEM" evidence="8">
    <location>
        <begin position="1"/>
        <end position="45"/>
    </location>
</feature>
<dbReference type="AlphaFoldDB" id="A0A915DSX5"/>